<dbReference type="EMBL" id="CBTN010000010">
    <property type="protein sequence ID" value="CDH51581.1"/>
    <property type="molecule type" value="Genomic_DNA"/>
</dbReference>
<sequence>MRYAIRPPIGIILSEVDSGPAKTVCCDTLLLILVSRTPGTVNSLKLKVHLVIPLSDHRPLLYFEPAYTLLKVLRHSMCRYSCPAIMAPTSDQLHLGKTYGSTDISEIIMPSMRTTSIINQGGNVRHVDTMLVTRFWNYKVIEMVGLMMRIE</sequence>
<organism evidence="1 2">
    <name type="scientific">Lichtheimia corymbifera JMRC:FSU:9682</name>
    <dbReference type="NCBI Taxonomy" id="1263082"/>
    <lineage>
        <taxon>Eukaryota</taxon>
        <taxon>Fungi</taxon>
        <taxon>Fungi incertae sedis</taxon>
        <taxon>Mucoromycota</taxon>
        <taxon>Mucoromycotina</taxon>
        <taxon>Mucoromycetes</taxon>
        <taxon>Mucorales</taxon>
        <taxon>Lichtheimiaceae</taxon>
        <taxon>Lichtheimia</taxon>
    </lineage>
</organism>
<protein>
    <submittedName>
        <fullName evidence="1">Uncharacterized protein</fullName>
    </submittedName>
</protein>
<dbReference type="AlphaFoldDB" id="A0A068RRM3"/>
<keyword evidence="2" id="KW-1185">Reference proteome</keyword>
<name>A0A068RRM3_9FUNG</name>
<reference evidence="1" key="1">
    <citation type="submission" date="2013-08" db="EMBL/GenBank/DDBJ databases">
        <title>Gene expansion shapes genome architecture in the human pathogen Lichtheimia corymbifera: an evolutionary genomics analysis in the ancient terrestrial Mucorales (Mucoromycotina).</title>
        <authorList>
            <person name="Schwartze V.U."/>
            <person name="Winter S."/>
            <person name="Shelest E."/>
            <person name="Marcet-Houben M."/>
            <person name="Horn F."/>
            <person name="Wehner S."/>
            <person name="Hoffmann K."/>
            <person name="Riege K."/>
            <person name="Sammeth M."/>
            <person name="Nowrousian M."/>
            <person name="Valiante V."/>
            <person name="Linde J."/>
            <person name="Jacobsen I.D."/>
            <person name="Marz M."/>
            <person name="Brakhage A.A."/>
            <person name="Gabaldon T."/>
            <person name="Bocker S."/>
            <person name="Voigt K."/>
        </authorList>
    </citation>
    <scope>NUCLEOTIDE SEQUENCE [LARGE SCALE GENOMIC DNA]</scope>
    <source>
        <strain evidence="1">FSU 9682</strain>
    </source>
</reference>
<gene>
    <name evidence="1" type="ORF">LCOR_03167.1</name>
</gene>
<dbReference type="VEuPathDB" id="FungiDB:LCOR_03167.1"/>
<comment type="caution">
    <text evidence="1">The sequence shown here is derived from an EMBL/GenBank/DDBJ whole genome shotgun (WGS) entry which is preliminary data.</text>
</comment>
<evidence type="ECO:0000313" key="2">
    <source>
        <dbReference type="Proteomes" id="UP000027586"/>
    </source>
</evidence>
<dbReference type="Proteomes" id="UP000027586">
    <property type="component" value="Unassembled WGS sequence"/>
</dbReference>
<evidence type="ECO:0000313" key="1">
    <source>
        <dbReference type="EMBL" id="CDH51581.1"/>
    </source>
</evidence>
<accession>A0A068RRM3</accession>
<proteinExistence type="predicted"/>